<sequence>MSEPTAQPKLTPQFCFSSTALRDFLRISRGTIDDTIAQNLNALVTPASAGFDPSSTWQRNPRPSNHRQIDARSCRAFKDQVLFPSWQARSDILSYCAAVATSPDPDDPAAAARGAELERNRGRVPDERLDPYSARFFPTEPRTAQLAMLVRQEEGVERIVRTRTWGLVRDRCGDSDAQDWQVALASWRGEHAGA</sequence>
<organism evidence="2 3">
    <name type="scientific">Cryphonectria parasitica (strain ATCC 38755 / EP155)</name>
    <dbReference type="NCBI Taxonomy" id="660469"/>
    <lineage>
        <taxon>Eukaryota</taxon>
        <taxon>Fungi</taxon>
        <taxon>Dikarya</taxon>
        <taxon>Ascomycota</taxon>
        <taxon>Pezizomycotina</taxon>
        <taxon>Sordariomycetes</taxon>
        <taxon>Sordariomycetidae</taxon>
        <taxon>Diaporthales</taxon>
        <taxon>Cryphonectriaceae</taxon>
        <taxon>Cryphonectria-Endothia species complex</taxon>
        <taxon>Cryphonectria</taxon>
    </lineage>
</organism>
<comment type="similarity">
    <text evidence="1">Belongs to the MIX23 family.</text>
</comment>
<accession>A0A9P4Y4E5</accession>
<dbReference type="PANTHER" id="PTHR31905">
    <property type="entry name" value="COILED-COIL DOMAIN-CONTAINING PROTEIN 58"/>
    <property type="match status" value="1"/>
</dbReference>
<dbReference type="GeneID" id="63835879"/>
<dbReference type="GO" id="GO:0005758">
    <property type="term" value="C:mitochondrial intermembrane space"/>
    <property type="evidence" value="ECO:0007669"/>
    <property type="project" value="InterPro"/>
</dbReference>
<dbReference type="InterPro" id="IPR019171">
    <property type="entry name" value="MIX23"/>
</dbReference>
<proteinExistence type="inferred from homology"/>
<dbReference type="Pfam" id="PF09774">
    <property type="entry name" value="MIX23"/>
    <property type="match status" value="1"/>
</dbReference>
<keyword evidence="3" id="KW-1185">Reference proteome</keyword>
<dbReference type="PIRSF" id="PIRSF022603">
    <property type="entry name" value="UCP022603"/>
    <property type="match status" value="1"/>
</dbReference>
<dbReference type="EMBL" id="MU032346">
    <property type="protein sequence ID" value="KAF3766732.1"/>
    <property type="molecule type" value="Genomic_DNA"/>
</dbReference>
<evidence type="ECO:0000313" key="3">
    <source>
        <dbReference type="Proteomes" id="UP000803844"/>
    </source>
</evidence>
<dbReference type="AlphaFoldDB" id="A0A9P4Y4E5"/>
<dbReference type="Proteomes" id="UP000803844">
    <property type="component" value="Unassembled WGS sequence"/>
</dbReference>
<comment type="caution">
    <text evidence="2">The sequence shown here is derived from an EMBL/GenBank/DDBJ whole genome shotgun (WGS) entry which is preliminary data.</text>
</comment>
<evidence type="ECO:0008006" key="4">
    <source>
        <dbReference type="Google" id="ProtNLM"/>
    </source>
</evidence>
<dbReference type="PANTHER" id="PTHR31905:SF2">
    <property type="entry name" value="PROTEIN MIX23"/>
    <property type="match status" value="1"/>
</dbReference>
<name>A0A9P4Y4E5_CRYP1</name>
<dbReference type="OrthoDB" id="5593818at2759"/>
<evidence type="ECO:0000256" key="1">
    <source>
        <dbReference type="ARBA" id="ARBA00024204"/>
    </source>
</evidence>
<evidence type="ECO:0000313" key="2">
    <source>
        <dbReference type="EMBL" id="KAF3766732.1"/>
    </source>
</evidence>
<dbReference type="RefSeq" id="XP_040777693.1">
    <property type="nucleotide sequence ID" value="XM_040918750.1"/>
</dbReference>
<reference evidence="2" key="1">
    <citation type="journal article" date="2020" name="Phytopathology">
        <title>Genome sequence of the chestnut blight fungus Cryphonectria parasitica EP155: A fundamental resource for an archetypical invasive plant pathogen.</title>
        <authorList>
            <person name="Crouch J.A."/>
            <person name="Dawe A."/>
            <person name="Aerts A."/>
            <person name="Barry K."/>
            <person name="Churchill A.C.L."/>
            <person name="Grimwood J."/>
            <person name="Hillman B."/>
            <person name="Milgroom M.G."/>
            <person name="Pangilinan J."/>
            <person name="Smith M."/>
            <person name="Salamov A."/>
            <person name="Schmutz J."/>
            <person name="Yadav J."/>
            <person name="Grigoriev I.V."/>
            <person name="Nuss D."/>
        </authorList>
    </citation>
    <scope>NUCLEOTIDE SEQUENCE</scope>
    <source>
        <strain evidence="2">EP155</strain>
    </source>
</reference>
<gene>
    <name evidence="2" type="ORF">M406DRAFT_287661</name>
</gene>
<protein>
    <recommendedName>
        <fullName evidence="4">Caffeine-induced death protein Cid2</fullName>
    </recommendedName>
</protein>
<dbReference type="InterPro" id="IPR016805">
    <property type="entry name" value="MIX23_fungal"/>
</dbReference>